<dbReference type="EMBL" id="CYRY02004421">
    <property type="protein sequence ID" value="VCW68923.1"/>
    <property type="molecule type" value="Genomic_DNA"/>
</dbReference>
<protein>
    <submittedName>
        <fullName evidence="2">Uncharacterized protein</fullName>
    </submittedName>
</protein>
<reference evidence="2 3" key="1">
    <citation type="submission" date="2018-10" db="EMBL/GenBank/DDBJ databases">
        <authorList>
            <person name="Ekblom R."/>
            <person name="Jareborg N."/>
        </authorList>
    </citation>
    <scope>NUCLEOTIDE SEQUENCE [LARGE SCALE GENOMIC DNA]</scope>
    <source>
        <tissue evidence="2">Muscle</tissue>
    </source>
</reference>
<comment type="caution">
    <text evidence="2">The sequence shown here is derived from an EMBL/GenBank/DDBJ whole genome shotgun (WGS) entry which is preliminary data.</text>
</comment>
<dbReference type="AlphaFoldDB" id="A0A9X9PVY3"/>
<feature type="region of interest" description="Disordered" evidence="1">
    <location>
        <begin position="20"/>
        <end position="63"/>
    </location>
</feature>
<proteinExistence type="predicted"/>
<evidence type="ECO:0000313" key="3">
    <source>
        <dbReference type="Proteomes" id="UP000269945"/>
    </source>
</evidence>
<feature type="compositionally biased region" description="Acidic residues" evidence="1">
    <location>
        <begin position="28"/>
        <end position="48"/>
    </location>
</feature>
<feature type="non-terminal residue" evidence="2">
    <location>
        <position position="63"/>
    </location>
</feature>
<name>A0A9X9PVY3_GULGU</name>
<evidence type="ECO:0000313" key="2">
    <source>
        <dbReference type="EMBL" id="VCW68923.1"/>
    </source>
</evidence>
<sequence>MAAGVIRPLCDFQLPLATCRPFLPSDPEPQETSEDEDEDEEEEEDEPEAAGSGGGIPGPRASG</sequence>
<accession>A0A9X9PVY3</accession>
<evidence type="ECO:0000256" key="1">
    <source>
        <dbReference type="SAM" id="MobiDB-lite"/>
    </source>
</evidence>
<gene>
    <name evidence="2" type="ORF">BN2614_LOCUS3</name>
</gene>
<dbReference type="Proteomes" id="UP000269945">
    <property type="component" value="Unassembled WGS sequence"/>
</dbReference>
<keyword evidence="3" id="KW-1185">Reference proteome</keyword>
<organism evidence="2 3">
    <name type="scientific">Gulo gulo</name>
    <name type="common">Wolverine</name>
    <name type="synonym">Gluton</name>
    <dbReference type="NCBI Taxonomy" id="48420"/>
    <lineage>
        <taxon>Eukaryota</taxon>
        <taxon>Metazoa</taxon>
        <taxon>Chordata</taxon>
        <taxon>Craniata</taxon>
        <taxon>Vertebrata</taxon>
        <taxon>Euteleostomi</taxon>
        <taxon>Mammalia</taxon>
        <taxon>Eutheria</taxon>
        <taxon>Laurasiatheria</taxon>
        <taxon>Carnivora</taxon>
        <taxon>Caniformia</taxon>
        <taxon>Musteloidea</taxon>
        <taxon>Mustelidae</taxon>
        <taxon>Guloninae</taxon>
        <taxon>Gulo</taxon>
    </lineage>
</organism>